<proteinExistence type="predicted"/>
<evidence type="ECO:0000313" key="1">
    <source>
        <dbReference type="EMBL" id="VFK69083.1"/>
    </source>
</evidence>
<organism evidence="2">
    <name type="scientific">Candidatus Kentrum sp. UNK</name>
    <dbReference type="NCBI Taxonomy" id="2126344"/>
    <lineage>
        <taxon>Bacteria</taxon>
        <taxon>Pseudomonadati</taxon>
        <taxon>Pseudomonadota</taxon>
        <taxon>Gammaproteobacteria</taxon>
        <taxon>Candidatus Kentrum</taxon>
    </lineage>
</organism>
<dbReference type="AlphaFoldDB" id="A0A451B699"/>
<evidence type="ECO:0000313" key="2">
    <source>
        <dbReference type="EMBL" id="VFK73810.1"/>
    </source>
</evidence>
<protein>
    <submittedName>
        <fullName evidence="2">Uncharacterized protein</fullName>
    </submittedName>
</protein>
<gene>
    <name evidence="1" type="ORF">BECKUNK1418G_GA0071005_13103</name>
    <name evidence="2" type="ORF">BECKUNK1418H_GA0071006_13002</name>
</gene>
<accession>A0A451B699</accession>
<name>A0A451B699_9GAMM</name>
<dbReference type="EMBL" id="CAADGD010000300">
    <property type="protein sequence ID" value="VFK73810.1"/>
    <property type="molecule type" value="Genomic_DNA"/>
</dbReference>
<reference evidence="2" key="1">
    <citation type="submission" date="2019-02" db="EMBL/GenBank/DDBJ databases">
        <authorList>
            <person name="Gruber-Vodicka R. H."/>
            <person name="Seah K. B. B."/>
        </authorList>
    </citation>
    <scope>NUCLEOTIDE SEQUENCE</scope>
    <source>
        <strain evidence="2">BECK_BY19</strain>
        <strain evidence="1">BECK_BY8</strain>
    </source>
</reference>
<sequence>MILGVILGGGEGVLNEGYAVRSGLEDVLPLLGREVDQEGEFFEHGVEGVLDGLHVGGRERCVDVLVGHGLFL</sequence>
<dbReference type="EMBL" id="CAADFZ010000310">
    <property type="protein sequence ID" value="VFK69083.1"/>
    <property type="molecule type" value="Genomic_DNA"/>
</dbReference>